<name>A0A371FYH5_MUCPR</name>
<evidence type="ECO:0000313" key="2">
    <source>
        <dbReference type="EMBL" id="RDX83321.1"/>
    </source>
</evidence>
<feature type="non-terminal residue" evidence="2">
    <location>
        <position position="1"/>
    </location>
</feature>
<dbReference type="AlphaFoldDB" id="A0A371FYH5"/>
<accession>A0A371FYH5</accession>
<evidence type="ECO:0008006" key="4">
    <source>
        <dbReference type="Google" id="ProtNLM"/>
    </source>
</evidence>
<keyword evidence="3" id="KW-1185">Reference proteome</keyword>
<dbReference type="PANTHER" id="PTHR33223">
    <property type="entry name" value="CCHC-TYPE DOMAIN-CONTAINING PROTEIN"/>
    <property type="match status" value="1"/>
</dbReference>
<comment type="caution">
    <text evidence="2">The sequence shown here is derived from an EMBL/GenBank/DDBJ whole genome shotgun (WGS) entry which is preliminary data.</text>
</comment>
<gene>
    <name evidence="2" type="ORF">CR513_35762</name>
</gene>
<protein>
    <recommendedName>
        <fullName evidence="4">Retrotransposon gag domain-containing protein</fullName>
    </recommendedName>
</protein>
<dbReference type="EMBL" id="QJKJ01007387">
    <property type="protein sequence ID" value="RDX83321.1"/>
    <property type="molecule type" value="Genomic_DNA"/>
</dbReference>
<organism evidence="2 3">
    <name type="scientific">Mucuna pruriens</name>
    <name type="common">Velvet bean</name>
    <name type="synonym">Dolichos pruriens</name>
    <dbReference type="NCBI Taxonomy" id="157652"/>
    <lineage>
        <taxon>Eukaryota</taxon>
        <taxon>Viridiplantae</taxon>
        <taxon>Streptophyta</taxon>
        <taxon>Embryophyta</taxon>
        <taxon>Tracheophyta</taxon>
        <taxon>Spermatophyta</taxon>
        <taxon>Magnoliopsida</taxon>
        <taxon>eudicotyledons</taxon>
        <taxon>Gunneridae</taxon>
        <taxon>Pentapetalae</taxon>
        <taxon>rosids</taxon>
        <taxon>fabids</taxon>
        <taxon>Fabales</taxon>
        <taxon>Fabaceae</taxon>
        <taxon>Papilionoideae</taxon>
        <taxon>50 kb inversion clade</taxon>
        <taxon>NPAAA clade</taxon>
        <taxon>indigoferoid/millettioid clade</taxon>
        <taxon>Phaseoleae</taxon>
        <taxon>Mucuna</taxon>
    </lineage>
</organism>
<sequence length="217" mass="24800">MESKVEALEQQNQDLRSENTVNNGLVFNVSSGVDPNPKEDSEAQHHTSGNPPTFVTHRQASQSEEKWKSLEERLRASEGGDKYGLEAIDLCLVPDVGLPTNFKTLEFDKYKGSSYPCVHLALYCRKMAAYIYDDKVLIHCFQDSLTETALNWYVGLKRGHIKTWRDLVEAFLKQYKYNEDMALDRSRSRTWSKKNKKASKNTLSGGVSWQLRCNLLS</sequence>
<evidence type="ECO:0000313" key="3">
    <source>
        <dbReference type="Proteomes" id="UP000257109"/>
    </source>
</evidence>
<dbReference type="Proteomes" id="UP000257109">
    <property type="component" value="Unassembled WGS sequence"/>
</dbReference>
<feature type="compositionally biased region" description="Basic and acidic residues" evidence="1">
    <location>
        <begin position="36"/>
        <end position="45"/>
    </location>
</feature>
<dbReference type="PANTHER" id="PTHR33223:SF8">
    <property type="entry name" value="OS04G0172440 PROTEIN"/>
    <property type="match status" value="1"/>
</dbReference>
<feature type="compositionally biased region" description="Polar residues" evidence="1">
    <location>
        <begin position="46"/>
        <end position="62"/>
    </location>
</feature>
<feature type="compositionally biased region" description="Polar residues" evidence="1">
    <location>
        <begin position="9"/>
        <end position="33"/>
    </location>
</feature>
<dbReference type="OrthoDB" id="1750196at2759"/>
<reference evidence="2" key="1">
    <citation type="submission" date="2018-05" db="EMBL/GenBank/DDBJ databases">
        <title>Draft genome of Mucuna pruriens seed.</title>
        <authorList>
            <person name="Nnadi N.E."/>
            <person name="Vos R."/>
            <person name="Hasami M.H."/>
            <person name="Devisetty U.K."/>
            <person name="Aguiy J.C."/>
        </authorList>
    </citation>
    <scope>NUCLEOTIDE SEQUENCE [LARGE SCALE GENOMIC DNA]</scope>
    <source>
        <strain evidence="2">JCA_2017</strain>
    </source>
</reference>
<proteinExistence type="predicted"/>
<evidence type="ECO:0000256" key="1">
    <source>
        <dbReference type="SAM" id="MobiDB-lite"/>
    </source>
</evidence>
<feature type="region of interest" description="Disordered" evidence="1">
    <location>
        <begin position="1"/>
        <end position="62"/>
    </location>
</feature>